<dbReference type="SUPFAM" id="SSF53822">
    <property type="entry name" value="Periplasmic binding protein-like I"/>
    <property type="match status" value="1"/>
</dbReference>
<sequence>MDRSQAVNSVRLTRRAVLRTLTVGSAVAAAGSLLAACAGGGTTPTPASGGAQPTTAPAATPTTAPAAAATPTTGAAATPAAAEELWEVAAYYGTYDVSTKKPGRPAASLQGPKYEKWTRPKANKPYMIGVSFPHLKDPYWLAVDYGIVDEAQILGVGIELVAAQGYNDLTGQINQVENLANRADIEGIILAAISYASQDQLVTDIVKNKKKPVIEVINDIQAPDIMAKALVSFYDMGYAAGTFVAEDSGGQNVTVVFLPGPAGSGWAPDTVDGFKAAVEEKVPGKVQILDVKWGDTGKDVQVSLIEDALNAYPDVTYIVGNAVAADAAPDILANRAKKPKIVSTYIIPPLYDKIAEGKVAAAPTDFTALQGRMAVDMMVRILNGEKPGVDFPFRAGPIIKVVTPQNYKDFKYEDMFGPRDFRPVFSVKPKS</sequence>
<reference evidence="7" key="1">
    <citation type="journal article" date="2020" name="mSystems">
        <title>Genome- and Community-Level Interaction Insights into Carbon Utilization and Element Cycling Functions of Hydrothermarchaeota in Hydrothermal Sediment.</title>
        <authorList>
            <person name="Zhou Z."/>
            <person name="Liu Y."/>
            <person name="Xu W."/>
            <person name="Pan J."/>
            <person name="Luo Z.H."/>
            <person name="Li M."/>
        </authorList>
    </citation>
    <scope>NUCLEOTIDE SEQUENCE [LARGE SCALE GENOMIC DNA]</scope>
    <source>
        <strain evidence="7">SpSt-222</strain>
    </source>
</reference>
<dbReference type="NCBIfam" id="NF008185">
    <property type="entry name" value="PRK10936.1"/>
    <property type="match status" value="1"/>
</dbReference>
<accession>A0A7C2B5W3</accession>
<evidence type="ECO:0000256" key="2">
    <source>
        <dbReference type="ARBA" id="ARBA00007639"/>
    </source>
</evidence>
<comment type="subcellular location">
    <subcellularLocation>
        <location evidence="1">Cell envelope</location>
    </subcellularLocation>
</comment>
<protein>
    <submittedName>
        <fullName evidence="7">TMAO reductase system periplasmic protein TorT</fullName>
    </submittedName>
</protein>
<dbReference type="CDD" id="cd06306">
    <property type="entry name" value="PBP1_TorT-like"/>
    <property type="match status" value="1"/>
</dbReference>
<feature type="region of interest" description="Disordered" evidence="4">
    <location>
        <begin position="43"/>
        <end position="72"/>
    </location>
</feature>
<dbReference type="PANTHER" id="PTHR46847:SF1">
    <property type="entry name" value="D-ALLOSE-BINDING PERIPLASMIC PROTEIN-RELATED"/>
    <property type="match status" value="1"/>
</dbReference>
<gene>
    <name evidence="7" type="primary">torT</name>
    <name evidence="7" type="ORF">ENP47_12325</name>
</gene>
<evidence type="ECO:0000256" key="3">
    <source>
        <dbReference type="ARBA" id="ARBA00022729"/>
    </source>
</evidence>
<evidence type="ECO:0000256" key="1">
    <source>
        <dbReference type="ARBA" id="ARBA00004196"/>
    </source>
</evidence>
<dbReference type="InterPro" id="IPR028082">
    <property type="entry name" value="Peripla_BP_I"/>
</dbReference>
<dbReference type="EMBL" id="DSJL01000011">
    <property type="protein sequence ID" value="HEF66364.1"/>
    <property type="molecule type" value="Genomic_DNA"/>
</dbReference>
<evidence type="ECO:0000256" key="4">
    <source>
        <dbReference type="SAM" id="MobiDB-lite"/>
    </source>
</evidence>
<name>A0A7C2B5W3_THERO</name>
<dbReference type="AlphaFoldDB" id="A0A7C2B5W3"/>
<keyword evidence="3 5" id="KW-0732">Signal</keyword>
<dbReference type="Pfam" id="PF13407">
    <property type="entry name" value="Peripla_BP_4"/>
    <property type="match status" value="1"/>
</dbReference>
<dbReference type="PROSITE" id="PS51318">
    <property type="entry name" value="TAT"/>
    <property type="match status" value="1"/>
</dbReference>
<feature type="signal peptide" evidence="5">
    <location>
        <begin position="1"/>
        <end position="35"/>
    </location>
</feature>
<dbReference type="Gene3D" id="3.40.50.2300">
    <property type="match status" value="2"/>
</dbReference>
<proteinExistence type="inferred from homology"/>
<feature type="domain" description="Periplasmic binding protein" evidence="6">
    <location>
        <begin position="128"/>
        <end position="386"/>
    </location>
</feature>
<evidence type="ECO:0000256" key="5">
    <source>
        <dbReference type="SAM" id="SignalP"/>
    </source>
</evidence>
<dbReference type="PANTHER" id="PTHR46847">
    <property type="entry name" value="D-ALLOSE-BINDING PERIPLASMIC PROTEIN-RELATED"/>
    <property type="match status" value="1"/>
</dbReference>
<comment type="similarity">
    <text evidence="2">Belongs to the bacterial solute-binding protein 2 family.</text>
</comment>
<evidence type="ECO:0000259" key="6">
    <source>
        <dbReference type="Pfam" id="PF13407"/>
    </source>
</evidence>
<dbReference type="GO" id="GO:0030246">
    <property type="term" value="F:carbohydrate binding"/>
    <property type="evidence" value="ECO:0007669"/>
    <property type="project" value="UniProtKB-ARBA"/>
</dbReference>
<dbReference type="GO" id="GO:0030313">
    <property type="term" value="C:cell envelope"/>
    <property type="evidence" value="ECO:0007669"/>
    <property type="project" value="UniProtKB-SubCell"/>
</dbReference>
<dbReference type="InterPro" id="IPR025997">
    <property type="entry name" value="SBP_2_dom"/>
</dbReference>
<organism evidence="7">
    <name type="scientific">Thermomicrobium roseum</name>
    <dbReference type="NCBI Taxonomy" id="500"/>
    <lineage>
        <taxon>Bacteria</taxon>
        <taxon>Pseudomonadati</taxon>
        <taxon>Thermomicrobiota</taxon>
        <taxon>Thermomicrobia</taxon>
        <taxon>Thermomicrobiales</taxon>
        <taxon>Thermomicrobiaceae</taxon>
        <taxon>Thermomicrobium</taxon>
    </lineage>
</organism>
<feature type="chain" id="PRO_5035172318" evidence="5">
    <location>
        <begin position="36"/>
        <end position="431"/>
    </location>
</feature>
<comment type="caution">
    <text evidence="7">The sequence shown here is derived from an EMBL/GenBank/DDBJ whole genome shotgun (WGS) entry which is preliminary data.</text>
</comment>
<evidence type="ECO:0000313" key="7">
    <source>
        <dbReference type="EMBL" id="HEF66364.1"/>
    </source>
</evidence>
<dbReference type="InterPro" id="IPR006311">
    <property type="entry name" value="TAT_signal"/>
</dbReference>